<evidence type="ECO:0000256" key="4">
    <source>
        <dbReference type="SAM" id="MobiDB-lite"/>
    </source>
</evidence>
<keyword evidence="7" id="KW-1185">Reference proteome</keyword>
<dbReference type="InterPro" id="IPR006620">
    <property type="entry name" value="Pro_4_hyd_alph"/>
</dbReference>
<feature type="compositionally biased region" description="Acidic residues" evidence="4">
    <location>
        <begin position="1"/>
        <end position="17"/>
    </location>
</feature>
<sequence length="239" mass="26684">MEDEIDLDLFGEFTEEEQQGREARVQKLKEQLQDSIANLPQDPSQRTTAQNRLLFRQAFSPPPFIISSLLSPAECRGILDTLSHDTHWLTARHSAFATTDIAVSSVPKLASSLPGLLKSRLLETHIAPKFGFHPQLDLAFRDLFIVRYCHDAQRGLQMHTDGCLISFNVLLNARTEFDGGGTIFETLDAPIEIDQGDCVVHDAHVKHGGMDITRGTRFILVGFVDTVDTLKKDTIARSM</sequence>
<comment type="caution">
    <text evidence="6">The sequence shown here is derived from an EMBL/GenBank/DDBJ whole genome shotgun (WGS) entry which is preliminary data.</text>
</comment>
<evidence type="ECO:0000313" key="6">
    <source>
        <dbReference type="EMBL" id="KAG2173174.1"/>
    </source>
</evidence>
<keyword evidence="3" id="KW-0560">Oxidoreductase</keyword>
<accession>A0A8H7PFU3</accession>
<evidence type="ECO:0000259" key="5">
    <source>
        <dbReference type="SMART" id="SM00702"/>
    </source>
</evidence>
<dbReference type="EMBL" id="JAEPQZ010000015">
    <property type="protein sequence ID" value="KAG2173174.1"/>
    <property type="molecule type" value="Genomic_DNA"/>
</dbReference>
<name>A0A8H7PFU3_MORIS</name>
<dbReference type="AlphaFoldDB" id="A0A8H7PFU3"/>
<keyword evidence="2" id="KW-0223">Dioxygenase</keyword>
<dbReference type="OrthoDB" id="69177at2759"/>
<feature type="domain" description="Prolyl 4-hydroxylase alpha subunit" evidence="5">
    <location>
        <begin position="61"/>
        <end position="225"/>
    </location>
</feature>
<dbReference type="GO" id="GO:0016705">
    <property type="term" value="F:oxidoreductase activity, acting on paired donors, with incorporation or reduction of molecular oxygen"/>
    <property type="evidence" value="ECO:0007669"/>
    <property type="project" value="InterPro"/>
</dbReference>
<gene>
    <name evidence="6" type="ORF">INT43_004548</name>
</gene>
<dbReference type="Gene3D" id="2.60.120.620">
    <property type="entry name" value="q2cbj1_9rhob like domain"/>
    <property type="match status" value="1"/>
</dbReference>
<protein>
    <recommendedName>
        <fullName evidence="5">Prolyl 4-hydroxylase alpha subunit domain-containing protein</fullName>
    </recommendedName>
</protein>
<dbReference type="Proteomes" id="UP000654370">
    <property type="component" value="Unassembled WGS sequence"/>
</dbReference>
<reference evidence="6" key="1">
    <citation type="submission" date="2020-12" db="EMBL/GenBank/DDBJ databases">
        <title>Metabolic potential, ecology and presence of endohyphal bacteria is reflected in genomic diversity of Mucoromycotina.</title>
        <authorList>
            <person name="Muszewska A."/>
            <person name="Okrasinska A."/>
            <person name="Steczkiewicz K."/>
            <person name="Drgas O."/>
            <person name="Orlowska M."/>
            <person name="Perlinska-Lenart U."/>
            <person name="Aleksandrzak-Piekarczyk T."/>
            <person name="Szatraj K."/>
            <person name="Zielenkiewicz U."/>
            <person name="Pilsyk S."/>
            <person name="Malc E."/>
            <person name="Mieczkowski P."/>
            <person name="Kruszewska J.S."/>
            <person name="Biernat P."/>
            <person name="Pawlowska J."/>
        </authorList>
    </citation>
    <scope>NUCLEOTIDE SEQUENCE</scope>
    <source>
        <strain evidence="6">WA0000067209</strain>
    </source>
</reference>
<evidence type="ECO:0000313" key="7">
    <source>
        <dbReference type="Proteomes" id="UP000654370"/>
    </source>
</evidence>
<dbReference type="GO" id="GO:0051213">
    <property type="term" value="F:dioxygenase activity"/>
    <property type="evidence" value="ECO:0007669"/>
    <property type="project" value="UniProtKB-KW"/>
</dbReference>
<feature type="region of interest" description="Disordered" evidence="4">
    <location>
        <begin position="1"/>
        <end position="27"/>
    </location>
</feature>
<proteinExistence type="predicted"/>
<dbReference type="GO" id="GO:0031418">
    <property type="term" value="F:L-ascorbic acid binding"/>
    <property type="evidence" value="ECO:0007669"/>
    <property type="project" value="InterPro"/>
</dbReference>
<feature type="compositionally biased region" description="Basic and acidic residues" evidence="4">
    <location>
        <begin position="18"/>
        <end position="27"/>
    </location>
</feature>
<dbReference type="GO" id="GO:0005506">
    <property type="term" value="F:iron ion binding"/>
    <property type="evidence" value="ECO:0007669"/>
    <property type="project" value="InterPro"/>
</dbReference>
<organism evidence="6 7">
    <name type="scientific">Mortierella isabellina</name>
    <name type="common">Filamentous fungus</name>
    <name type="synonym">Umbelopsis isabellina</name>
    <dbReference type="NCBI Taxonomy" id="91625"/>
    <lineage>
        <taxon>Eukaryota</taxon>
        <taxon>Fungi</taxon>
        <taxon>Fungi incertae sedis</taxon>
        <taxon>Mucoromycota</taxon>
        <taxon>Mucoromycotina</taxon>
        <taxon>Umbelopsidomycetes</taxon>
        <taxon>Umbelopsidales</taxon>
        <taxon>Umbelopsidaceae</taxon>
        <taxon>Umbelopsis</taxon>
    </lineage>
</organism>
<evidence type="ECO:0000256" key="1">
    <source>
        <dbReference type="ARBA" id="ARBA00001961"/>
    </source>
</evidence>
<comment type="cofactor">
    <cofactor evidence="1">
        <name>L-ascorbate</name>
        <dbReference type="ChEBI" id="CHEBI:38290"/>
    </cofactor>
</comment>
<dbReference type="SMART" id="SM00702">
    <property type="entry name" value="P4Hc"/>
    <property type="match status" value="1"/>
</dbReference>
<evidence type="ECO:0000256" key="2">
    <source>
        <dbReference type="ARBA" id="ARBA00022964"/>
    </source>
</evidence>
<evidence type="ECO:0000256" key="3">
    <source>
        <dbReference type="ARBA" id="ARBA00023002"/>
    </source>
</evidence>